<reference evidence="8 9" key="1">
    <citation type="submission" date="2019-07" db="EMBL/GenBank/DDBJ databases">
        <title>Draft genome for Aliikangiella sp. M105.</title>
        <authorList>
            <person name="Wang G."/>
        </authorList>
    </citation>
    <scope>NUCLEOTIDE SEQUENCE [LARGE SCALE GENOMIC DNA]</scope>
    <source>
        <strain evidence="8 9">M105</strain>
    </source>
</reference>
<dbReference type="HAMAP" id="MF_00599">
    <property type="entry name" value="FtsB"/>
    <property type="match status" value="1"/>
</dbReference>
<dbReference type="OrthoDB" id="7061211at2"/>
<feature type="topological domain" description="Periplasmic" evidence="7">
    <location>
        <begin position="22"/>
        <end position="92"/>
    </location>
</feature>
<keyword evidence="9" id="KW-1185">Reference proteome</keyword>
<dbReference type="GO" id="GO:0005886">
    <property type="term" value="C:plasma membrane"/>
    <property type="evidence" value="ECO:0007669"/>
    <property type="project" value="UniProtKB-SubCell"/>
</dbReference>
<keyword evidence="6 7" id="KW-0131">Cell cycle</keyword>
<dbReference type="GO" id="GO:0043093">
    <property type="term" value="P:FtsZ-dependent cytokinesis"/>
    <property type="evidence" value="ECO:0007669"/>
    <property type="project" value="UniProtKB-UniRule"/>
</dbReference>
<dbReference type="PANTHER" id="PTHR37485:SF1">
    <property type="entry name" value="CELL DIVISION PROTEIN FTSB"/>
    <property type="match status" value="1"/>
</dbReference>
<evidence type="ECO:0000256" key="4">
    <source>
        <dbReference type="ARBA" id="ARBA00022989"/>
    </source>
</evidence>
<proteinExistence type="inferred from homology"/>
<keyword evidence="2 7" id="KW-0132">Cell division</keyword>
<dbReference type="InterPro" id="IPR023081">
    <property type="entry name" value="Cell_div_FtsB"/>
</dbReference>
<comment type="similarity">
    <text evidence="7">Belongs to the FtsB family.</text>
</comment>
<dbReference type="Proteomes" id="UP000315439">
    <property type="component" value="Unassembled WGS sequence"/>
</dbReference>
<evidence type="ECO:0000256" key="3">
    <source>
        <dbReference type="ARBA" id="ARBA00022692"/>
    </source>
</evidence>
<dbReference type="GO" id="GO:0032153">
    <property type="term" value="C:cell division site"/>
    <property type="evidence" value="ECO:0007669"/>
    <property type="project" value="UniProtKB-UniRule"/>
</dbReference>
<evidence type="ECO:0000256" key="6">
    <source>
        <dbReference type="ARBA" id="ARBA00023306"/>
    </source>
</evidence>
<keyword evidence="7" id="KW-0997">Cell inner membrane</keyword>
<keyword evidence="3 7" id="KW-0812">Transmembrane</keyword>
<feature type="coiled-coil region" evidence="7">
    <location>
        <begin position="29"/>
        <end position="63"/>
    </location>
</feature>
<evidence type="ECO:0000256" key="5">
    <source>
        <dbReference type="ARBA" id="ARBA00023136"/>
    </source>
</evidence>
<keyword evidence="4 7" id="KW-1133">Transmembrane helix</keyword>
<dbReference type="RefSeq" id="WP_142935458.1">
    <property type="nucleotide sequence ID" value="NZ_ML660174.1"/>
</dbReference>
<keyword evidence="5 7" id="KW-0472">Membrane</keyword>
<sequence>MKILGVIFFVLICLLQYRIWWGEGSYREINELKTKIAEQQAQNRLLKEQNELLKKEILALRKNPAVLEEKAREQLGLIKPGETFYRVIPKEK</sequence>
<dbReference type="InterPro" id="IPR007060">
    <property type="entry name" value="FtsL/DivIC"/>
</dbReference>
<dbReference type="PANTHER" id="PTHR37485">
    <property type="entry name" value="CELL DIVISION PROTEIN FTSB"/>
    <property type="match status" value="1"/>
</dbReference>
<comment type="subcellular location">
    <subcellularLocation>
        <location evidence="7">Cell inner membrane</location>
        <topology evidence="7">Single-pass type II membrane protein</topology>
    </subcellularLocation>
    <text evidence="7">Localizes to the division septum.</text>
</comment>
<keyword evidence="7" id="KW-0175">Coiled coil</keyword>
<dbReference type="Pfam" id="PF04977">
    <property type="entry name" value="DivIC"/>
    <property type="match status" value="1"/>
</dbReference>
<protein>
    <recommendedName>
        <fullName evidence="7">Cell division protein FtsB</fullName>
    </recommendedName>
</protein>
<evidence type="ECO:0000313" key="8">
    <source>
        <dbReference type="EMBL" id="TQV80302.1"/>
    </source>
</evidence>
<comment type="function">
    <text evidence="7">Essential cell division protein. May link together the upstream cell division proteins, which are predominantly cytoplasmic, with the downstream cell division proteins, which are predominantly periplasmic.</text>
</comment>
<accession>A0A545TSW5</accession>
<name>A0A545TSW5_9GAMM</name>
<evidence type="ECO:0000256" key="7">
    <source>
        <dbReference type="HAMAP-Rule" id="MF_00599"/>
    </source>
</evidence>
<organism evidence="8 9">
    <name type="scientific">Aliikangiella coralliicola</name>
    <dbReference type="NCBI Taxonomy" id="2592383"/>
    <lineage>
        <taxon>Bacteria</taxon>
        <taxon>Pseudomonadati</taxon>
        <taxon>Pseudomonadota</taxon>
        <taxon>Gammaproteobacteria</taxon>
        <taxon>Oceanospirillales</taxon>
        <taxon>Pleioneaceae</taxon>
        <taxon>Aliikangiella</taxon>
    </lineage>
</organism>
<evidence type="ECO:0000256" key="2">
    <source>
        <dbReference type="ARBA" id="ARBA00022618"/>
    </source>
</evidence>
<comment type="subunit">
    <text evidence="7">Part of a complex composed of FtsB, FtsL and FtsQ.</text>
</comment>
<evidence type="ECO:0000256" key="1">
    <source>
        <dbReference type="ARBA" id="ARBA00022475"/>
    </source>
</evidence>
<gene>
    <name evidence="7" type="primary">ftsB</name>
    <name evidence="8" type="ORF">FLL46_26665</name>
</gene>
<feature type="topological domain" description="Cytoplasmic" evidence="7">
    <location>
        <begin position="1"/>
        <end position="3"/>
    </location>
</feature>
<dbReference type="GO" id="GO:0030428">
    <property type="term" value="C:cell septum"/>
    <property type="evidence" value="ECO:0007669"/>
    <property type="project" value="TreeGrafter"/>
</dbReference>
<comment type="caution">
    <text evidence="8">The sequence shown here is derived from an EMBL/GenBank/DDBJ whole genome shotgun (WGS) entry which is preliminary data.</text>
</comment>
<dbReference type="AlphaFoldDB" id="A0A545TSW5"/>
<dbReference type="EMBL" id="VIKS01000018">
    <property type="protein sequence ID" value="TQV80302.1"/>
    <property type="molecule type" value="Genomic_DNA"/>
</dbReference>
<evidence type="ECO:0000313" key="9">
    <source>
        <dbReference type="Proteomes" id="UP000315439"/>
    </source>
</evidence>
<keyword evidence="1 7" id="KW-1003">Cell membrane</keyword>